<gene>
    <name evidence="1" type="ORF">MRATA1EN22A_LOCUS954</name>
</gene>
<sequence length="122" mass="13471">MFESHFLCAGLKHVHTQSTSLQLHERKTPDLRSLSDGRQVSGPQPGDRDKEALRCLGTLEQHIQVSQLLPAEPTGRLFPKPPTFHPFASAIACDLSFLEDAIIFSAKNKYACSVNQSSLTLL</sequence>
<proteinExistence type="predicted"/>
<reference evidence="1" key="1">
    <citation type="submission" date="2023-05" db="EMBL/GenBank/DDBJ databases">
        <authorList>
            <consortium name="ELIXIR-Norway"/>
        </authorList>
    </citation>
    <scope>NUCLEOTIDE SEQUENCE</scope>
</reference>
<reference evidence="1" key="2">
    <citation type="submission" date="2025-03" db="EMBL/GenBank/DDBJ databases">
        <authorList>
            <consortium name="ELIXIR-Norway"/>
            <consortium name="Elixir Norway"/>
        </authorList>
    </citation>
    <scope>NUCLEOTIDE SEQUENCE</scope>
</reference>
<protein>
    <submittedName>
        <fullName evidence="1">Uncharacterized protein</fullName>
    </submittedName>
</protein>
<name>A0AC59Y2F1_RANTA</name>
<evidence type="ECO:0000313" key="1">
    <source>
        <dbReference type="EMBL" id="CAM9323159.1"/>
    </source>
</evidence>
<dbReference type="EMBL" id="OX596085">
    <property type="protein sequence ID" value="CAM9323159.1"/>
    <property type="molecule type" value="Genomic_DNA"/>
</dbReference>
<organism evidence="1 2">
    <name type="scientific">Rangifer tarandus platyrhynchus</name>
    <name type="common">Svalbard reindeer</name>
    <dbReference type="NCBI Taxonomy" id="3082113"/>
    <lineage>
        <taxon>Eukaryota</taxon>
        <taxon>Metazoa</taxon>
        <taxon>Chordata</taxon>
        <taxon>Craniata</taxon>
        <taxon>Vertebrata</taxon>
        <taxon>Euteleostomi</taxon>
        <taxon>Mammalia</taxon>
        <taxon>Eutheria</taxon>
        <taxon>Laurasiatheria</taxon>
        <taxon>Artiodactyla</taxon>
        <taxon>Ruminantia</taxon>
        <taxon>Pecora</taxon>
        <taxon>Cervidae</taxon>
        <taxon>Odocoileinae</taxon>
        <taxon>Rangifer</taxon>
    </lineage>
</organism>
<dbReference type="Proteomes" id="UP001162501">
    <property type="component" value="Chromosome 1"/>
</dbReference>
<accession>A0AC59Y2F1</accession>
<evidence type="ECO:0000313" key="2">
    <source>
        <dbReference type="Proteomes" id="UP001162501"/>
    </source>
</evidence>